<dbReference type="SUPFAM" id="SSF53187">
    <property type="entry name" value="Zn-dependent exopeptidases"/>
    <property type="match status" value="1"/>
</dbReference>
<proteinExistence type="inferred from homology"/>
<dbReference type="AlphaFoldDB" id="A0AA48GVP5"/>
<organism evidence="7 8">
    <name type="scientific">Mesoterricola silvestris</name>
    <dbReference type="NCBI Taxonomy" id="2927979"/>
    <lineage>
        <taxon>Bacteria</taxon>
        <taxon>Pseudomonadati</taxon>
        <taxon>Acidobacteriota</taxon>
        <taxon>Holophagae</taxon>
        <taxon>Holophagales</taxon>
        <taxon>Holophagaceae</taxon>
        <taxon>Mesoterricola</taxon>
    </lineage>
</organism>
<dbReference type="InterPro" id="IPR050072">
    <property type="entry name" value="Peptidase_M20A"/>
</dbReference>
<evidence type="ECO:0000259" key="6">
    <source>
        <dbReference type="Pfam" id="PF07687"/>
    </source>
</evidence>
<evidence type="ECO:0000256" key="5">
    <source>
        <dbReference type="ARBA" id="ARBA00022833"/>
    </source>
</evidence>
<comment type="similarity">
    <text evidence="2">Belongs to the peptidase M20A family.</text>
</comment>
<dbReference type="GO" id="GO:0046872">
    <property type="term" value="F:metal ion binding"/>
    <property type="evidence" value="ECO:0007669"/>
    <property type="project" value="UniProtKB-KW"/>
</dbReference>
<keyword evidence="3" id="KW-0479">Metal-binding</keyword>
<reference evidence="8" key="1">
    <citation type="journal article" date="2023" name="Int. J. Syst. Evol. Microbiol.">
        <title>Mesoterricola silvestris gen. nov., sp. nov., Mesoterricola sediminis sp. nov., Geothrix oryzae sp. nov., Geothrix edaphica sp. nov., Geothrix rubra sp. nov., and Geothrix limicola sp. nov., six novel members of Acidobacteriota isolated from soils.</title>
        <authorList>
            <person name="Itoh H."/>
            <person name="Sugisawa Y."/>
            <person name="Mise K."/>
            <person name="Xu Z."/>
            <person name="Kuniyasu M."/>
            <person name="Ushijima N."/>
            <person name="Kawano K."/>
            <person name="Kobayashi E."/>
            <person name="Shiratori Y."/>
            <person name="Masuda Y."/>
            <person name="Senoo K."/>
        </authorList>
    </citation>
    <scope>NUCLEOTIDE SEQUENCE [LARGE SCALE GENOMIC DNA]</scope>
    <source>
        <strain evidence="8">W79</strain>
    </source>
</reference>
<evidence type="ECO:0000313" key="8">
    <source>
        <dbReference type="Proteomes" id="UP001238179"/>
    </source>
</evidence>
<dbReference type="InterPro" id="IPR002933">
    <property type="entry name" value="Peptidase_M20"/>
</dbReference>
<dbReference type="GO" id="GO:0016787">
    <property type="term" value="F:hydrolase activity"/>
    <property type="evidence" value="ECO:0007669"/>
    <property type="project" value="UniProtKB-KW"/>
</dbReference>
<dbReference type="Pfam" id="PF01546">
    <property type="entry name" value="Peptidase_M20"/>
    <property type="match status" value="1"/>
</dbReference>
<sequence length="516" mass="56583">MSSSGVLTNLDTRISELAAKYLPLASEILREAIRIPADYVDKPLDQGGDPACGTSNHEFPRLDYLRKKIVEIKAVRRDEDAFFDEFGNLVWWVEDPNDGIAPAQKKVIYIDGHTDTVKPLRAQWREKVGGVDCFNGIVDPKSINKEFLRKELGYLPDESEWNHLIFGRGSADQLGGVVSAAIATKILLELESEGSLKGVIVRSYGTACEEDNDGAGPMYLVRKVFPTAKPEIIPDVVILTDGSGCSKNGALGIYRGQRGRMQIEVTVTGKSCHGSMPWEGKNPLEFGGAILKEASEKYDKRIGFKDDKFLGHGTRTASWARLDTPSDCAVPEKFTFRFDRRLTIGETPEGSCADVEALDAVAAARKAGLQVDVSIPTYTEASWNGYVLNNPQVYLGWLTPEEHPAVQAAVKAYENVISPYVDGKVGTGGCVTKQPRVDRWVFSTDGVGFPVPKATVIPGSADKKWVVNEVYKHPAMIGFGPGIEQNTHKIGECLDERELQHCAAFLARFPTVYASL</sequence>
<evidence type="ECO:0000256" key="3">
    <source>
        <dbReference type="ARBA" id="ARBA00022723"/>
    </source>
</evidence>
<keyword evidence="4" id="KW-0378">Hydrolase</keyword>
<name>A0AA48GVP5_9BACT</name>
<dbReference type="KEGG" id="msil:METEAL_41010"/>
<keyword evidence="8" id="KW-1185">Reference proteome</keyword>
<protein>
    <recommendedName>
        <fullName evidence="6">Peptidase M20 dimerisation domain-containing protein</fullName>
    </recommendedName>
</protein>
<evidence type="ECO:0000256" key="2">
    <source>
        <dbReference type="ARBA" id="ARBA00006247"/>
    </source>
</evidence>
<dbReference type="PROSITE" id="PS00758">
    <property type="entry name" value="ARGE_DAPE_CPG2_1"/>
    <property type="match status" value="1"/>
</dbReference>
<dbReference type="InterPro" id="IPR036264">
    <property type="entry name" value="Bact_exopeptidase_dim_dom"/>
</dbReference>
<dbReference type="RefSeq" id="WP_316413607.1">
    <property type="nucleotide sequence ID" value="NZ_AP027080.1"/>
</dbReference>
<evidence type="ECO:0000313" key="7">
    <source>
        <dbReference type="EMBL" id="BDU74927.1"/>
    </source>
</evidence>
<gene>
    <name evidence="7" type="ORF">METEAL_41010</name>
</gene>
<dbReference type="SUPFAM" id="SSF55031">
    <property type="entry name" value="Bacterial exopeptidase dimerisation domain"/>
    <property type="match status" value="1"/>
</dbReference>
<feature type="domain" description="Peptidase M20 dimerisation" evidence="6">
    <location>
        <begin position="256"/>
        <end position="357"/>
    </location>
</feature>
<keyword evidence="5" id="KW-0862">Zinc</keyword>
<accession>A0AA48GVP5</accession>
<evidence type="ECO:0000256" key="1">
    <source>
        <dbReference type="ARBA" id="ARBA00001947"/>
    </source>
</evidence>
<dbReference type="Proteomes" id="UP001238179">
    <property type="component" value="Chromosome"/>
</dbReference>
<dbReference type="Gene3D" id="3.40.630.10">
    <property type="entry name" value="Zn peptidases"/>
    <property type="match status" value="1"/>
</dbReference>
<dbReference type="PANTHER" id="PTHR43808:SF8">
    <property type="entry name" value="PEPTIDASE M20 DIMERISATION DOMAIN-CONTAINING PROTEIN"/>
    <property type="match status" value="1"/>
</dbReference>
<dbReference type="PANTHER" id="PTHR43808">
    <property type="entry name" value="ACETYLORNITHINE DEACETYLASE"/>
    <property type="match status" value="1"/>
</dbReference>
<dbReference type="EMBL" id="AP027080">
    <property type="protein sequence ID" value="BDU74927.1"/>
    <property type="molecule type" value="Genomic_DNA"/>
</dbReference>
<dbReference type="InterPro" id="IPR011650">
    <property type="entry name" value="Peptidase_M20_dimer"/>
</dbReference>
<dbReference type="InterPro" id="IPR001261">
    <property type="entry name" value="ArgE/DapE_CS"/>
</dbReference>
<comment type="cofactor">
    <cofactor evidence="1">
        <name>Zn(2+)</name>
        <dbReference type="ChEBI" id="CHEBI:29105"/>
    </cofactor>
</comment>
<dbReference type="Pfam" id="PF07687">
    <property type="entry name" value="M20_dimer"/>
    <property type="match status" value="1"/>
</dbReference>
<dbReference type="Gene3D" id="3.30.70.360">
    <property type="match status" value="1"/>
</dbReference>
<evidence type="ECO:0000256" key="4">
    <source>
        <dbReference type="ARBA" id="ARBA00022801"/>
    </source>
</evidence>